<protein>
    <submittedName>
        <fullName evidence="1">Uncharacterized protein</fullName>
    </submittedName>
</protein>
<organism evidence="1 2">
    <name type="scientific">Caerostris darwini</name>
    <dbReference type="NCBI Taxonomy" id="1538125"/>
    <lineage>
        <taxon>Eukaryota</taxon>
        <taxon>Metazoa</taxon>
        <taxon>Ecdysozoa</taxon>
        <taxon>Arthropoda</taxon>
        <taxon>Chelicerata</taxon>
        <taxon>Arachnida</taxon>
        <taxon>Araneae</taxon>
        <taxon>Araneomorphae</taxon>
        <taxon>Entelegynae</taxon>
        <taxon>Araneoidea</taxon>
        <taxon>Araneidae</taxon>
        <taxon>Caerostris</taxon>
    </lineage>
</organism>
<proteinExistence type="predicted"/>
<dbReference type="Proteomes" id="UP001054837">
    <property type="component" value="Unassembled WGS sequence"/>
</dbReference>
<comment type="caution">
    <text evidence="1">The sequence shown here is derived from an EMBL/GenBank/DDBJ whole genome shotgun (WGS) entry which is preliminary data.</text>
</comment>
<gene>
    <name evidence="1" type="ORF">CDAR_575651</name>
</gene>
<feature type="non-terminal residue" evidence="1">
    <location>
        <position position="41"/>
    </location>
</feature>
<evidence type="ECO:0000313" key="1">
    <source>
        <dbReference type="EMBL" id="GIY35524.1"/>
    </source>
</evidence>
<keyword evidence="2" id="KW-1185">Reference proteome</keyword>
<dbReference type="EMBL" id="BPLQ01008173">
    <property type="protein sequence ID" value="GIY35524.1"/>
    <property type="molecule type" value="Genomic_DNA"/>
</dbReference>
<accession>A0AAV4SNF7</accession>
<reference evidence="1 2" key="1">
    <citation type="submission" date="2021-06" db="EMBL/GenBank/DDBJ databases">
        <title>Caerostris darwini draft genome.</title>
        <authorList>
            <person name="Kono N."/>
            <person name="Arakawa K."/>
        </authorList>
    </citation>
    <scope>NUCLEOTIDE SEQUENCE [LARGE SCALE GENOMIC DNA]</scope>
</reference>
<dbReference type="AlphaFoldDB" id="A0AAV4SNF7"/>
<name>A0AAV4SNF7_9ARAC</name>
<sequence>MSLTEGEWSFWRTIRKYPLLPAVECNDPECYGFSQWVKLRR</sequence>
<evidence type="ECO:0000313" key="2">
    <source>
        <dbReference type="Proteomes" id="UP001054837"/>
    </source>
</evidence>